<protein>
    <submittedName>
        <fullName evidence="1">Uncharacterized protein</fullName>
    </submittedName>
</protein>
<evidence type="ECO:0000313" key="1">
    <source>
        <dbReference type="EMBL" id="KAK3723976.1"/>
    </source>
</evidence>
<sequence length="248" mass="28710">MSAAQNVFDLPELLEHILCFLPVRDLLLVSTVSRSFKNVIDATTPIQRQLHLLGEKGDEVRTFHLIFFAGIDESCDENSIAQKFRFPIDKLFFDCSLRTNCEESWERMHITQPPSTTAIICLEFKWAHEILWYYDQGREEISVARPDGVRIADIIDIFAEFWEMDCSVDYQQSLVTVPEVVEVVDEAKTQDVCCSKSPETWVILGEEGYGRHGRLWTDALREERDWDRARALYIAARAGEEAKYHEKT</sequence>
<proteinExistence type="predicted"/>
<gene>
    <name evidence="1" type="ORF">LTR37_001460</name>
</gene>
<organism evidence="1 2">
    <name type="scientific">Vermiconidia calcicola</name>
    <dbReference type="NCBI Taxonomy" id="1690605"/>
    <lineage>
        <taxon>Eukaryota</taxon>
        <taxon>Fungi</taxon>
        <taxon>Dikarya</taxon>
        <taxon>Ascomycota</taxon>
        <taxon>Pezizomycotina</taxon>
        <taxon>Dothideomycetes</taxon>
        <taxon>Dothideomycetidae</taxon>
        <taxon>Mycosphaerellales</taxon>
        <taxon>Extremaceae</taxon>
        <taxon>Vermiconidia</taxon>
    </lineage>
</organism>
<dbReference type="EMBL" id="JAUTXU010000007">
    <property type="protein sequence ID" value="KAK3723976.1"/>
    <property type="molecule type" value="Genomic_DNA"/>
</dbReference>
<comment type="caution">
    <text evidence="1">The sequence shown here is derived from an EMBL/GenBank/DDBJ whole genome shotgun (WGS) entry which is preliminary data.</text>
</comment>
<reference evidence="1" key="1">
    <citation type="submission" date="2023-07" db="EMBL/GenBank/DDBJ databases">
        <title>Black Yeasts Isolated from many extreme environments.</title>
        <authorList>
            <person name="Coleine C."/>
            <person name="Stajich J.E."/>
            <person name="Selbmann L."/>
        </authorList>
    </citation>
    <scope>NUCLEOTIDE SEQUENCE</scope>
    <source>
        <strain evidence="1">CCFEE 5714</strain>
    </source>
</reference>
<name>A0ACC3NXE5_9PEZI</name>
<evidence type="ECO:0000313" key="2">
    <source>
        <dbReference type="Proteomes" id="UP001281147"/>
    </source>
</evidence>
<keyword evidence="2" id="KW-1185">Reference proteome</keyword>
<accession>A0ACC3NXE5</accession>
<dbReference type="Proteomes" id="UP001281147">
    <property type="component" value="Unassembled WGS sequence"/>
</dbReference>